<feature type="chain" id="PRO_5007593276" evidence="1">
    <location>
        <begin position="23"/>
        <end position="357"/>
    </location>
</feature>
<accession>A0A151ZGM0</accession>
<dbReference type="EMBL" id="LODT01000028">
    <property type="protein sequence ID" value="KYQ93121.1"/>
    <property type="molecule type" value="Genomic_DNA"/>
</dbReference>
<dbReference type="InterPro" id="IPR001087">
    <property type="entry name" value="GDSL"/>
</dbReference>
<dbReference type="InterPro" id="IPR036514">
    <property type="entry name" value="SGNH_hydro_sf"/>
</dbReference>
<organism evidence="2 3">
    <name type="scientific">Tieghemostelium lacteum</name>
    <name type="common">Slime mold</name>
    <name type="synonym">Dictyostelium lacteum</name>
    <dbReference type="NCBI Taxonomy" id="361077"/>
    <lineage>
        <taxon>Eukaryota</taxon>
        <taxon>Amoebozoa</taxon>
        <taxon>Evosea</taxon>
        <taxon>Eumycetozoa</taxon>
        <taxon>Dictyostelia</taxon>
        <taxon>Dictyosteliales</taxon>
        <taxon>Raperosteliaceae</taxon>
        <taxon>Tieghemostelium</taxon>
    </lineage>
</organism>
<dbReference type="PANTHER" id="PTHR21325:SF31">
    <property type="entry name" value="GH22081P-RELATED"/>
    <property type="match status" value="1"/>
</dbReference>
<evidence type="ECO:0000313" key="3">
    <source>
        <dbReference type="Proteomes" id="UP000076078"/>
    </source>
</evidence>
<keyword evidence="3" id="KW-1185">Reference proteome</keyword>
<dbReference type="GO" id="GO:0006644">
    <property type="term" value="P:phospholipid metabolic process"/>
    <property type="evidence" value="ECO:0007669"/>
    <property type="project" value="TreeGrafter"/>
</dbReference>
<dbReference type="Pfam" id="PF00657">
    <property type="entry name" value="Lipase_GDSL"/>
    <property type="match status" value="1"/>
</dbReference>
<evidence type="ECO:0000256" key="1">
    <source>
        <dbReference type="SAM" id="SignalP"/>
    </source>
</evidence>
<feature type="signal peptide" evidence="1">
    <location>
        <begin position="1"/>
        <end position="22"/>
    </location>
</feature>
<dbReference type="SUPFAM" id="SSF52266">
    <property type="entry name" value="SGNH hydrolase"/>
    <property type="match status" value="1"/>
</dbReference>
<reference evidence="2 3" key="1">
    <citation type="submission" date="2015-12" db="EMBL/GenBank/DDBJ databases">
        <title>Dictyostelia acquired genes for synthesis and detection of signals that induce cell-type specialization by lateral gene transfer from prokaryotes.</title>
        <authorList>
            <person name="Gloeckner G."/>
            <person name="Schaap P."/>
        </authorList>
    </citation>
    <scope>NUCLEOTIDE SEQUENCE [LARGE SCALE GENOMIC DNA]</scope>
    <source>
        <strain evidence="2 3">TK</strain>
    </source>
</reference>
<dbReference type="InterPro" id="IPR038885">
    <property type="entry name" value="PLB1"/>
</dbReference>
<dbReference type="STRING" id="361077.A0A151ZGM0"/>
<dbReference type="PANTHER" id="PTHR21325">
    <property type="entry name" value="PHOSPHOLIPASE B, PLB1"/>
    <property type="match status" value="1"/>
</dbReference>
<dbReference type="InParanoid" id="A0A151ZGM0"/>
<comment type="caution">
    <text evidence="2">The sequence shown here is derived from an EMBL/GenBank/DDBJ whole genome shotgun (WGS) entry which is preliminary data.</text>
</comment>
<dbReference type="OrthoDB" id="10265800at2759"/>
<keyword evidence="1" id="KW-0732">Signal</keyword>
<evidence type="ECO:0000313" key="2">
    <source>
        <dbReference type="EMBL" id="KYQ93121.1"/>
    </source>
</evidence>
<gene>
    <name evidence="2" type="ORF">DLAC_05746</name>
</gene>
<dbReference type="OMA" id="HRVGCHC"/>
<name>A0A151ZGM0_TIELA</name>
<proteinExistence type="predicted"/>
<protein>
    <submittedName>
        <fullName evidence="2">Uncharacterized protein</fullName>
    </submittedName>
</protein>
<dbReference type="GO" id="GO:0004620">
    <property type="term" value="F:phospholipase activity"/>
    <property type="evidence" value="ECO:0007669"/>
    <property type="project" value="InterPro"/>
</dbReference>
<dbReference type="AlphaFoldDB" id="A0A151ZGM0"/>
<dbReference type="Proteomes" id="UP000076078">
    <property type="component" value="Unassembled WGS sequence"/>
</dbReference>
<dbReference type="Gene3D" id="3.40.50.1110">
    <property type="entry name" value="SGNH hydrolase"/>
    <property type="match status" value="1"/>
</dbReference>
<sequence>MLENRFALLLIVFIGLIVTIEGVALNCHKLKCSTYYPSSIDKVRPIDIKTIMAMGDSITAAFALSYQKIGDFIGESRGMSWVIGGDGGNCSTIPNFMKSVGCNITGQSYGKSLPYHHFMPESIRSHSRDVDTCQLNAAVSQSRLKDLVEQLEYLKISMDDMKEPINVKLDWKFLSIFIGANDICESCDEKLKTVDYWKLNFQKLLLSIRDTLPRTLVSIILLPDISPIDSLSKDQFCYKTRHFLGFCDCANTESGRSTMVKTRLSLNQIIQDTADHINALNFTDFGVVTQPALVDTTLKLDYLSKFDCFHLSEKGSSLAATAIWNNILTPKSKKKTIINENDHPMCPTEDTYLFNNN</sequence>